<keyword evidence="2" id="KW-1185">Reference proteome</keyword>
<evidence type="ECO:0000313" key="1">
    <source>
        <dbReference type="EMBL" id="GFS44012.1"/>
    </source>
</evidence>
<gene>
    <name evidence="1" type="ORF">NPIL_245941</name>
</gene>
<sequence length="129" mass="14387">MRQKSACVGVLKRLDGRSILNYKKIYPRMGHYSFVYTSGSIPTDLLNATYQIHSPPPNSKPLYISHGKIAVDSNQIGLSTMTIAILSSKSHQTINERQQTTIRQPYCCHTRTLRIHGADPSKTAGGTWN</sequence>
<proteinExistence type="predicted"/>
<evidence type="ECO:0000313" key="2">
    <source>
        <dbReference type="Proteomes" id="UP000887013"/>
    </source>
</evidence>
<name>A0A8X6IFR8_NEPPI</name>
<protein>
    <submittedName>
        <fullName evidence="1">Uncharacterized protein</fullName>
    </submittedName>
</protein>
<dbReference type="EMBL" id="BMAW01090282">
    <property type="protein sequence ID" value="GFS44012.1"/>
    <property type="molecule type" value="Genomic_DNA"/>
</dbReference>
<reference evidence="1" key="1">
    <citation type="submission" date="2020-08" db="EMBL/GenBank/DDBJ databases">
        <title>Multicomponent nature underlies the extraordinary mechanical properties of spider dragline silk.</title>
        <authorList>
            <person name="Kono N."/>
            <person name="Nakamura H."/>
            <person name="Mori M."/>
            <person name="Yoshida Y."/>
            <person name="Ohtoshi R."/>
            <person name="Malay A.D."/>
            <person name="Moran D.A.P."/>
            <person name="Tomita M."/>
            <person name="Numata K."/>
            <person name="Arakawa K."/>
        </authorList>
    </citation>
    <scope>NUCLEOTIDE SEQUENCE</scope>
</reference>
<dbReference type="Proteomes" id="UP000887013">
    <property type="component" value="Unassembled WGS sequence"/>
</dbReference>
<dbReference type="AlphaFoldDB" id="A0A8X6IFR8"/>
<accession>A0A8X6IFR8</accession>
<organism evidence="1 2">
    <name type="scientific">Nephila pilipes</name>
    <name type="common">Giant wood spider</name>
    <name type="synonym">Nephila maculata</name>
    <dbReference type="NCBI Taxonomy" id="299642"/>
    <lineage>
        <taxon>Eukaryota</taxon>
        <taxon>Metazoa</taxon>
        <taxon>Ecdysozoa</taxon>
        <taxon>Arthropoda</taxon>
        <taxon>Chelicerata</taxon>
        <taxon>Arachnida</taxon>
        <taxon>Araneae</taxon>
        <taxon>Araneomorphae</taxon>
        <taxon>Entelegynae</taxon>
        <taxon>Araneoidea</taxon>
        <taxon>Nephilidae</taxon>
        <taxon>Nephila</taxon>
    </lineage>
</organism>
<comment type="caution">
    <text evidence="1">The sequence shown here is derived from an EMBL/GenBank/DDBJ whole genome shotgun (WGS) entry which is preliminary data.</text>
</comment>